<dbReference type="GO" id="GO:0004757">
    <property type="term" value="F:sepiapterin reductase (NADP+) activity"/>
    <property type="evidence" value="ECO:0007669"/>
    <property type="project" value="TreeGrafter"/>
</dbReference>
<dbReference type="InterPro" id="IPR002347">
    <property type="entry name" value="SDR_fam"/>
</dbReference>
<evidence type="ECO:0000256" key="1">
    <source>
        <dbReference type="ARBA" id="ARBA00004496"/>
    </source>
</evidence>
<dbReference type="PROSITE" id="PS00061">
    <property type="entry name" value="ADH_SHORT"/>
    <property type="match status" value="1"/>
</dbReference>
<keyword evidence="4" id="KW-0560">Oxidoreductase</keyword>
<reference evidence="5 6" key="1">
    <citation type="submission" date="2019-09" db="EMBL/GenBank/DDBJ databases">
        <authorList>
            <person name="Chen X.-Y."/>
        </authorList>
    </citation>
    <scope>NUCLEOTIDE SEQUENCE [LARGE SCALE GENOMIC DNA]</scope>
    <source>
        <strain evidence="5 6">NY5</strain>
    </source>
</reference>
<dbReference type="Pfam" id="PF00106">
    <property type="entry name" value="adh_short"/>
    <property type="match status" value="1"/>
</dbReference>
<dbReference type="GO" id="GO:0006729">
    <property type="term" value="P:tetrahydrobiopterin biosynthetic process"/>
    <property type="evidence" value="ECO:0007669"/>
    <property type="project" value="TreeGrafter"/>
</dbReference>
<keyword evidence="6" id="KW-1185">Reference proteome</keyword>
<name>A0A5B0X4U6_9GAMM</name>
<protein>
    <submittedName>
        <fullName evidence="5">SDR family NAD(P)-dependent oxidoreductase</fullName>
    </submittedName>
</protein>
<dbReference type="InterPro" id="IPR020904">
    <property type="entry name" value="Sc_DH/Rdtase_CS"/>
</dbReference>
<dbReference type="PANTHER" id="PTHR44085">
    <property type="entry name" value="SEPIAPTERIN REDUCTASE"/>
    <property type="match status" value="1"/>
</dbReference>
<dbReference type="InterPro" id="IPR051721">
    <property type="entry name" value="Biopterin_syn/organic_redct"/>
</dbReference>
<proteinExistence type="predicted"/>
<dbReference type="Gene3D" id="3.40.50.720">
    <property type="entry name" value="NAD(P)-binding Rossmann-like Domain"/>
    <property type="match status" value="1"/>
</dbReference>
<keyword evidence="2" id="KW-0963">Cytoplasm</keyword>
<gene>
    <name evidence="5" type="ORF">F0M18_02530</name>
</gene>
<evidence type="ECO:0000256" key="2">
    <source>
        <dbReference type="ARBA" id="ARBA00022490"/>
    </source>
</evidence>
<dbReference type="PRINTS" id="PR00081">
    <property type="entry name" value="GDHRDH"/>
</dbReference>
<comment type="caution">
    <text evidence="5">The sequence shown here is derived from an EMBL/GenBank/DDBJ whole genome shotgun (WGS) entry which is preliminary data.</text>
</comment>
<sequence>MIMQKLCLLVGGSRGLGAALLKKYLNENFQVIEFSRSGEGEGHVAVDLGSREAAIGAIDEVFAEQKTRSWDEVHLILNAAVVDPLGPLSGSEPEAWWRHMDINFTLPISILGCLQRHFQGVECRKVAGFVSSGLAVSAMDGSSLYCATKAGVEHFIRSMALEQARLPFPIECANLNPGIMDTGMQADIRESSAAELSQVNMFRDFKAHNALVDPGIVANNVFAVLTQPFENGGRIDVSG</sequence>
<organism evidence="5 6">
    <name type="scientific">Pseudohalioglobus sediminis</name>
    <dbReference type="NCBI Taxonomy" id="2606449"/>
    <lineage>
        <taxon>Bacteria</taxon>
        <taxon>Pseudomonadati</taxon>
        <taxon>Pseudomonadota</taxon>
        <taxon>Gammaproteobacteria</taxon>
        <taxon>Cellvibrionales</taxon>
        <taxon>Halieaceae</taxon>
        <taxon>Pseudohalioglobus</taxon>
    </lineage>
</organism>
<dbReference type="AlphaFoldDB" id="A0A5B0X4U6"/>
<dbReference type="SUPFAM" id="SSF51735">
    <property type="entry name" value="NAD(P)-binding Rossmann-fold domains"/>
    <property type="match status" value="1"/>
</dbReference>
<dbReference type="InterPro" id="IPR036291">
    <property type="entry name" value="NAD(P)-bd_dom_sf"/>
</dbReference>
<comment type="subcellular location">
    <subcellularLocation>
        <location evidence="1">Cytoplasm</location>
    </subcellularLocation>
</comment>
<keyword evidence="3" id="KW-0521">NADP</keyword>
<dbReference type="GO" id="GO:0005737">
    <property type="term" value="C:cytoplasm"/>
    <property type="evidence" value="ECO:0007669"/>
    <property type="project" value="UniProtKB-SubCell"/>
</dbReference>
<dbReference type="PANTHER" id="PTHR44085:SF2">
    <property type="entry name" value="SEPIAPTERIN REDUCTASE"/>
    <property type="match status" value="1"/>
</dbReference>
<evidence type="ECO:0000313" key="5">
    <source>
        <dbReference type="EMBL" id="KAA1194326.1"/>
    </source>
</evidence>
<evidence type="ECO:0000256" key="4">
    <source>
        <dbReference type="ARBA" id="ARBA00023002"/>
    </source>
</evidence>
<dbReference type="EMBL" id="VTUX01000001">
    <property type="protein sequence ID" value="KAA1194326.1"/>
    <property type="molecule type" value="Genomic_DNA"/>
</dbReference>
<accession>A0A5B0X4U6</accession>
<evidence type="ECO:0000256" key="3">
    <source>
        <dbReference type="ARBA" id="ARBA00022857"/>
    </source>
</evidence>
<evidence type="ECO:0000313" key="6">
    <source>
        <dbReference type="Proteomes" id="UP000323708"/>
    </source>
</evidence>
<dbReference type="Proteomes" id="UP000323708">
    <property type="component" value="Unassembled WGS sequence"/>
</dbReference>